<keyword evidence="8" id="KW-0350">Heme biosynthesis</keyword>
<dbReference type="Proteomes" id="UP000494040">
    <property type="component" value="Unassembled WGS sequence"/>
</dbReference>
<dbReference type="OMA" id="AFVCYSW"/>
<comment type="pathway">
    <text evidence="10">Porphyrin-containing compound metabolism; heme A biosynthesis; heme A from heme O: step 1/1.</text>
</comment>
<feature type="transmembrane region" description="Helical" evidence="12">
    <location>
        <begin position="152"/>
        <end position="170"/>
    </location>
</feature>
<organism evidence="13 14">
    <name type="scientific">Cimex lectularius</name>
    <name type="common">Bed bug</name>
    <name type="synonym">Acanthia lectularia</name>
    <dbReference type="NCBI Taxonomy" id="79782"/>
    <lineage>
        <taxon>Eukaryota</taxon>
        <taxon>Metazoa</taxon>
        <taxon>Ecdysozoa</taxon>
        <taxon>Arthropoda</taxon>
        <taxon>Hexapoda</taxon>
        <taxon>Insecta</taxon>
        <taxon>Pterygota</taxon>
        <taxon>Neoptera</taxon>
        <taxon>Paraneoptera</taxon>
        <taxon>Hemiptera</taxon>
        <taxon>Heteroptera</taxon>
        <taxon>Panheteroptera</taxon>
        <taxon>Cimicomorpha</taxon>
        <taxon>Cimicidae</taxon>
        <taxon>Cimex</taxon>
    </lineage>
</organism>
<dbReference type="OrthoDB" id="1726137at2759"/>
<feature type="transmembrane region" description="Helical" evidence="12">
    <location>
        <begin position="329"/>
        <end position="345"/>
    </location>
</feature>
<feature type="transmembrane region" description="Helical" evidence="12">
    <location>
        <begin position="270"/>
        <end position="291"/>
    </location>
</feature>
<keyword evidence="7" id="KW-0408">Iron</keyword>
<reference evidence="13" key="1">
    <citation type="submission" date="2022-01" db="UniProtKB">
        <authorList>
            <consortium name="EnsemblMetazoa"/>
        </authorList>
    </citation>
    <scope>IDENTIFICATION</scope>
</reference>
<dbReference type="AlphaFoldDB" id="A0A8I6SUH4"/>
<dbReference type="PANTHER" id="PTHR23289">
    <property type="entry name" value="CYTOCHROME C OXIDASE ASSEMBLY PROTEIN COX15"/>
    <property type="match status" value="1"/>
</dbReference>
<evidence type="ECO:0000313" key="13">
    <source>
        <dbReference type="EnsemblMetazoa" id="XP_024085738.1"/>
    </source>
</evidence>
<feature type="transmembrane region" description="Helical" evidence="12">
    <location>
        <begin position="67"/>
        <end position="88"/>
    </location>
</feature>
<accession>A0A8I6SUH4</accession>
<evidence type="ECO:0000256" key="3">
    <source>
        <dbReference type="ARBA" id="ARBA00022692"/>
    </source>
</evidence>
<dbReference type="InterPro" id="IPR003780">
    <property type="entry name" value="COX15/CtaA_fam"/>
</dbReference>
<evidence type="ECO:0000256" key="4">
    <source>
        <dbReference type="ARBA" id="ARBA00022723"/>
    </source>
</evidence>
<dbReference type="GO" id="GO:0046872">
    <property type="term" value="F:metal ion binding"/>
    <property type="evidence" value="ECO:0007669"/>
    <property type="project" value="UniProtKB-KW"/>
</dbReference>
<evidence type="ECO:0000256" key="11">
    <source>
        <dbReference type="ARBA" id="ARBA00048044"/>
    </source>
</evidence>
<keyword evidence="14" id="KW-1185">Reference proteome</keyword>
<dbReference type="GO" id="GO:0120547">
    <property type="term" value="F:heme A synthase activity"/>
    <property type="evidence" value="ECO:0007669"/>
    <property type="project" value="UniProtKB-EC"/>
</dbReference>
<evidence type="ECO:0000256" key="1">
    <source>
        <dbReference type="ARBA" id="ARBA00001970"/>
    </source>
</evidence>
<keyword evidence="4" id="KW-0479">Metal-binding</keyword>
<evidence type="ECO:0000256" key="6">
    <source>
        <dbReference type="ARBA" id="ARBA00023002"/>
    </source>
</evidence>
<protein>
    <recommendedName>
        <fullName evidence="15">Cytochrome c oxidase assembly protein COX15 homolog</fullName>
    </recommendedName>
</protein>
<feature type="transmembrane region" description="Helical" evidence="12">
    <location>
        <begin position="357"/>
        <end position="380"/>
    </location>
</feature>
<evidence type="ECO:0000256" key="12">
    <source>
        <dbReference type="SAM" id="Phobius"/>
    </source>
</evidence>
<dbReference type="EnsemblMetazoa" id="XM_024229970.1">
    <property type="protein sequence ID" value="XP_024085738.1"/>
    <property type="gene ID" value="LOC106661760"/>
</dbReference>
<keyword evidence="3 12" id="KW-0812">Transmembrane</keyword>
<dbReference type="GO" id="GO:0006784">
    <property type="term" value="P:heme A biosynthetic process"/>
    <property type="evidence" value="ECO:0007669"/>
    <property type="project" value="InterPro"/>
</dbReference>
<evidence type="ECO:0000256" key="8">
    <source>
        <dbReference type="ARBA" id="ARBA00023133"/>
    </source>
</evidence>
<keyword evidence="9 12" id="KW-0472">Membrane</keyword>
<comment type="catalytic activity">
    <reaction evidence="11">
        <text>Fe(II)-heme o + 2 A + H2O = Fe(II)-heme a + 2 AH2</text>
        <dbReference type="Rhea" id="RHEA:63388"/>
        <dbReference type="ChEBI" id="CHEBI:13193"/>
        <dbReference type="ChEBI" id="CHEBI:15377"/>
        <dbReference type="ChEBI" id="CHEBI:17499"/>
        <dbReference type="ChEBI" id="CHEBI:60530"/>
        <dbReference type="ChEBI" id="CHEBI:61715"/>
        <dbReference type="EC" id="1.17.99.9"/>
    </reaction>
    <physiologicalReaction direction="left-to-right" evidence="11">
        <dbReference type="Rhea" id="RHEA:63389"/>
    </physiologicalReaction>
</comment>
<evidence type="ECO:0000313" key="14">
    <source>
        <dbReference type="Proteomes" id="UP000494040"/>
    </source>
</evidence>
<keyword evidence="5 12" id="KW-1133">Transmembrane helix</keyword>
<dbReference type="RefSeq" id="XP_024085738.1">
    <property type="nucleotide sequence ID" value="XM_024229970.1"/>
</dbReference>
<dbReference type="InterPro" id="IPR023754">
    <property type="entry name" value="HemeA_Synthase_type2"/>
</dbReference>
<dbReference type="GO" id="GO:0016653">
    <property type="term" value="F:oxidoreductase activity, acting on NAD(P)H, heme protein as acceptor"/>
    <property type="evidence" value="ECO:0007669"/>
    <property type="project" value="TreeGrafter"/>
</dbReference>
<evidence type="ECO:0000256" key="2">
    <source>
        <dbReference type="ARBA" id="ARBA00004141"/>
    </source>
</evidence>
<evidence type="ECO:0000256" key="7">
    <source>
        <dbReference type="ARBA" id="ARBA00023004"/>
    </source>
</evidence>
<evidence type="ECO:0008006" key="15">
    <source>
        <dbReference type="Google" id="ProtNLM"/>
    </source>
</evidence>
<dbReference type="PANTHER" id="PTHR23289:SF2">
    <property type="entry name" value="CYTOCHROME C OXIDASE ASSEMBLY PROTEIN COX15 HOMOLOG"/>
    <property type="match status" value="1"/>
</dbReference>
<comment type="subcellular location">
    <subcellularLocation>
        <location evidence="2">Membrane</location>
        <topology evidence="2">Multi-pass membrane protein</topology>
    </subcellularLocation>
</comment>
<dbReference type="GO" id="GO:0005743">
    <property type="term" value="C:mitochondrial inner membrane"/>
    <property type="evidence" value="ECO:0007669"/>
    <property type="project" value="TreeGrafter"/>
</dbReference>
<name>A0A8I6SUH4_CIMLE</name>
<feature type="transmembrane region" description="Helical" evidence="12">
    <location>
        <begin position="182"/>
        <end position="200"/>
    </location>
</feature>
<dbReference type="GeneID" id="106661760"/>
<evidence type="ECO:0000256" key="9">
    <source>
        <dbReference type="ARBA" id="ARBA00023136"/>
    </source>
</evidence>
<dbReference type="Pfam" id="PF02628">
    <property type="entry name" value="COX15-CtaA"/>
    <property type="match status" value="1"/>
</dbReference>
<feature type="transmembrane region" description="Helical" evidence="12">
    <location>
        <begin position="227"/>
        <end position="249"/>
    </location>
</feature>
<evidence type="ECO:0000256" key="10">
    <source>
        <dbReference type="ARBA" id="ARBA00044501"/>
    </source>
</evidence>
<evidence type="ECO:0000256" key="5">
    <source>
        <dbReference type="ARBA" id="ARBA00022989"/>
    </source>
</evidence>
<proteinExistence type="predicted"/>
<comment type="cofactor">
    <cofactor evidence="1">
        <name>heme b</name>
        <dbReference type="ChEBI" id="CHEBI:60344"/>
    </cofactor>
</comment>
<sequence>MLRIFPGLCTRNLTFRNNLSMQSSRFSLFTKANSLVPKRTTIFQNTVRKTETAVSNFAPTNVRGQKIVGTWLLGCSGMVFGAVVLGGLTRLTESGLSIVTWKLLGEKMPTTNEEWEEEFQRYQQFPEYKLQKSSMTLEEFKRIWWLEFTHRSWGRAIGAFFAVPAMFFWAKGWLTPPLKKRVLVFGSLIGAQGLMGWYMVKSGLDDEKFKHPSEIVRVSQYRLATHLGLAFVLYTGFLWSALDLILPAVKPAVIPSGFKSLKILTHSCKAFVFLTAISGVFVAGLDAGLVYNSFPKMGDNWVPKEILVYEPVMTNFTENPSTVQFDHRVLGITTLSLISGLWLLSRRRQLPKRAHRAANALMAMGWLQVTLGITTLLHYVPISLASLHQTGSLALLSCAIWLSHELKHLKKIVK</sequence>
<keyword evidence="6" id="KW-0560">Oxidoreductase</keyword>